<evidence type="ECO:0000256" key="3">
    <source>
        <dbReference type="ARBA" id="ARBA00022490"/>
    </source>
</evidence>
<dbReference type="UniPathway" id="UPA00219"/>
<reference evidence="12" key="1">
    <citation type="submission" date="2017-09" db="EMBL/GenBank/DDBJ databases">
        <title>Depth-based differentiation of microbial function through sediment-hosted aquifers and enrichment of novel symbionts in the deep terrestrial subsurface.</title>
        <authorList>
            <person name="Probst A.J."/>
            <person name="Ladd B."/>
            <person name="Jarett J.K."/>
            <person name="Geller-Mcgrath D.E."/>
            <person name="Sieber C.M.K."/>
            <person name="Emerson J.B."/>
            <person name="Anantharaman K."/>
            <person name="Thomas B.C."/>
            <person name="Malmstrom R."/>
            <person name="Stieglmeier M."/>
            <person name="Klingl A."/>
            <person name="Woyke T."/>
            <person name="Ryan C.M."/>
            <person name="Banfield J.F."/>
        </authorList>
    </citation>
    <scope>NUCLEOTIDE SEQUENCE [LARGE SCALE GENOMIC DNA]</scope>
</reference>
<dbReference type="GO" id="GO:0008764">
    <property type="term" value="F:UDP-N-acetylmuramoylalanine-D-glutamate ligase activity"/>
    <property type="evidence" value="ECO:0007669"/>
    <property type="project" value="UniProtKB-UniRule"/>
</dbReference>
<keyword evidence="4 9" id="KW-0436">Ligase</keyword>
<dbReference type="InterPro" id="IPR005762">
    <property type="entry name" value="MurD"/>
</dbReference>
<evidence type="ECO:0000313" key="12">
    <source>
        <dbReference type="Proteomes" id="UP000230405"/>
    </source>
</evidence>
<comment type="similarity">
    <text evidence="9">Belongs to the MurCDEF family.</text>
</comment>
<dbReference type="AlphaFoldDB" id="A0A2M7VDS8"/>
<gene>
    <name evidence="9 11" type="primary">murD</name>
    <name evidence="11" type="ORF">COX77_03765</name>
</gene>
<evidence type="ECO:0000259" key="10">
    <source>
        <dbReference type="Pfam" id="PF08245"/>
    </source>
</evidence>
<dbReference type="GO" id="GO:0051301">
    <property type="term" value="P:cell division"/>
    <property type="evidence" value="ECO:0007669"/>
    <property type="project" value="UniProtKB-KW"/>
</dbReference>
<dbReference type="NCBIfam" id="TIGR01087">
    <property type="entry name" value="murD"/>
    <property type="match status" value="1"/>
</dbReference>
<sequence>MIEKKYLVMGLGLHGGGLGVAKWLAEQGHPVLITDLKNQRELAASLAPLKKFKNITYRLGQHQLSDFQNAAVVIANPSVRQDNKYLLAAKKVKAKIYNDLSFFLTLCPCPVIGITGTKGKSTTATLIYQLLKTGQKKKVYLGGNIRISPFSFLSKLTTQDLVVLEFSSWQCEGLKSIKYSPSVAILTNVGQDHLNTYKNFTAYRNAKLLLFKYQTKKDWAIINRDDRASQQATGFIVGKIKKFSLSHGDNYVKNNYLYYQQRKLMSIDQLKLTGQYNIANMIAALYVAQIYHLSLARVRIILKNFSGLPGRRQLIRVWQGRKFVNDTTATSPLATITSLQSSQQPIILIAGGMDKSLSYNQLAKTIQQKVDFLLLLPGSATDKIKPLLKRLSYKKYQEVSSLAAAVKIAKQKSKPTYTILLSPAAASFNLFINEFDRGDQFNKLVNQKP</sequence>
<dbReference type="EC" id="6.3.2.9" evidence="9"/>
<protein>
    <recommendedName>
        <fullName evidence="9">UDP-N-acetylmuramoylalanine--D-glutamate ligase</fullName>
        <ecNumber evidence="9">6.3.2.9</ecNumber>
    </recommendedName>
    <alternativeName>
        <fullName evidence="9">D-glutamic acid-adding enzyme</fullName>
    </alternativeName>
    <alternativeName>
        <fullName evidence="9">UDP-N-acetylmuramoyl-L-alanyl-D-glutamate synthetase</fullName>
    </alternativeName>
</protein>
<comment type="pathway">
    <text evidence="2 9">Cell wall biogenesis; peptidoglycan biosynthesis.</text>
</comment>
<dbReference type="InterPro" id="IPR018109">
    <property type="entry name" value="Folylpolyglutamate_synth_CS"/>
</dbReference>
<comment type="catalytic activity">
    <reaction evidence="9">
        <text>UDP-N-acetyl-alpha-D-muramoyl-L-alanine + D-glutamate + ATP = UDP-N-acetyl-alpha-D-muramoyl-L-alanyl-D-glutamate + ADP + phosphate + H(+)</text>
        <dbReference type="Rhea" id="RHEA:16429"/>
        <dbReference type="ChEBI" id="CHEBI:15378"/>
        <dbReference type="ChEBI" id="CHEBI:29986"/>
        <dbReference type="ChEBI" id="CHEBI:30616"/>
        <dbReference type="ChEBI" id="CHEBI:43474"/>
        <dbReference type="ChEBI" id="CHEBI:83898"/>
        <dbReference type="ChEBI" id="CHEBI:83900"/>
        <dbReference type="ChEBI" id="CHEBI:456216"/>
        <dbReference type="EC" id="6.3.2.9"/>
    </reaction>
</comment>
<keyword evidence="8 9" id="KW-0131">Cell cycle</keyword>
<keyword evidence="9" id="KW-0573">Peptidoglycan synthesis</keyword>
<dbReference type="SUPFAM" id="SSF53244">
    <property type="entry name" value="MurD-like peptide ligases, peptide-binding domain"/>
    <property type="match status" value="1"/>
</dbReference>
<proteinExistence type="inferred from homology"/>
<evidence type="ECO:0000256" key="7">
    <source>
        <dbReference type="ARBA" id="ARBA00022840"/>
    </source>
</evidence>
<dbReference type="Pfam" id="PF08245">
    <property type="entry name" value="Mur_ligase_M"/>
    <property type="match status" value="1"/>
</dbReference>
<dbReference type="InterPro" id="IPR036615">
    <property type="entry name" value="Mur_ligase_C_dom_sf"/>
</dbReference>
<dbReference type="InterPro" id="IPR036565">
    <property type="entry name" value="Mur-like_cat_sf"/>
</dbReference>
<keyword evidence="9" id="KW-0961">Cell wall biogenesis/degradation</keyword>
<dbReference type="SUPFAM" id="SSF51984">
    <property type="entry name" value="MurCD N-terminal domain"/>
    <property type="match status" value="1"/>
</dbReference>
<evidence type="ECO:0000256" key="6">
    <source>
        <dbReference type="ARBA" id="ARBA00022741"/>
    </source>
</evidence>
<evidence type="ECO:0000256" key="4">
    <source>
        <dbReference type="ARBA" id="ARBA00022598"/>
    </source>
</evidence>
<comment type="function">
    <text evidence="9">Cell wall formation. Catalyzes the addition of glutamate to the nucleotide precursor UDP-N-acetylmuramoyl-L-alanine (UMA).</text>
</comment>
<keyword evidence="7 9" id="KW-0067">ATP-binding</keyword>
<comment type="subcellular location">
    <subcellularLocation>
        <location evidence="1 9">Cytoplasm</location>
    </subcellularLocation>
</comment>
<dbReference type="GO" id="GO:0005737">
    <property type="term" value="C:cytoplasm"/>
    <property type="evidence" value="ECO:0007669"/>
    <property type="project" value="UniProtKB-SubCell"/>
</dbReference>
<dbReference type="Gene3D" id="3.40.1190.10">
    <property type="entry name" value="Mur-like, catalytic domain"/>
    <property type="match status" value="1"/>
</dbReference>
<dbReference type="Gene3D" id="3.90.190.20">
    <property type="entry name" value="Mur ligase, C-terminal domain"/>
    <property type="match status" value="1"/>
</dbReference>
<dbReference type="Gene3D" id="3.40.50.720">
    <property type="entry name" value="NAD(P)-binding Rossmann-like Domain"/>
    <property type="match status" value="1"/>
</dbReference>
<keyword evidence="6 9" id="KW-0547">Nucleotide-binding</keyword>
<dbReference type="GO" id="GO:0004326">
    <property type="term" value="F:tetrahydrofolylpolyglutamate synthase activity"/>
    <property type="evidence" value="ECO:0007669"/>
    <property type="project" value="InterPro"/>
</dbReference>
<dbReference type="EMBL" id="PFPO01000073">
    <property type="protein sequence ID" value="PIZ98619.1"/>
    <property type="molecule type" value="Genomic_DNA"/>
</dbReference>
<name>A0A2M7VDS8_9BACT</name>
<accession>A0A2M7VDS8</accession>
<dbReference type="HAMAP" id="MF_00639">
    <property type="entry name" value="MurD"/>
    <property type="match status" value="1"/>
</dbReference>
<keyword evidence="3 9" id="KW-0963">Cytoplasm</keyword>
<keyword evidence="5 9" id="KW-0132">Cell division</keyword>
<dbReference type="PANTHER" id="PTHR43692:SF1">
    <property type="entry name" value="UDP-N-ACETYLMURAMOYLALANINE--D-GLUTAMATE LIGASE"/>
    <property type="match status" value="1"/>
</dbReference>
<evidence type="ECO:0000256" key="9">
    <source>
        <dbReference type="HAMAP-Rule" id="MF_00639"/>
    </source>
</evidence>
<dbReference type="GO" id="GO:0008360">
    <property type="term" value="P:regulation of cell shape"/>
    <property type="evidence" value="ECO:0007669"/>
    <property type="project" value="UniProtKB-KW"/>
</dbReference>
<dbReference type="GO" id="GO:0071555">
    <property type="term" value="P:cell wall organization"/>
    <property type="evidence" value="ECO:0007669"/>
    <property type="project" value="UniProtKB-KW"/>
</dbReference>
<dbReference type="Pfam" id="PF21799">
    <property type="entry name" value="MurD-like_N"/>
    <property type="match status" value="1"/>
</dbReference>
<dbReference type="GO" id="GO:0009252">
    <property type="term" value="P:peptidoglycan biosynthetic process"/>
    <property type="evidence" value="ECO:0007669"/>
    <property type="project" value="UniProtKB-UniRule"/>
</dbReference>
<feature type="binding site" evidence="9">
    <location>
        <begin position="116"/>
        <end position="122"/>
    </location>
    <ligand>
        <name>ATP</name>
        <dbReference type="ChEBI" id="CHEBI:30616"/>
    </ligand>
</feature>
<dbReference type="InterPro" id="IPR013221">
    <property type="entry name" value="Mur_ligase_cen"/>
</dbReference>
<evidence type="ECO:0000256" key="8">
    <source>
        <dbReference type="ARBA" id="ARBA00023306"/>
    </source>
</evidence>
<dbReference type="GO" id="GO:0005524">
    <property type="term" value="F:ATP binding"/>
    <property type="evidence" value="ECO:0007669"/>
    <property type="project" value="UniProtKB-UniRule"/>
</dbReference>
<evidence type="ECO:0000256" key="2">
    <source>
        <dbReference type="ARBA" id="ARBA00004752"/>
    </source>
</evidence>
<evidence type="ECO:0000313" key="11">
    <source>
        <dbReference type="EMBL" id="PIZ98619.1"/>
    </source>
</evidence>
<dbReference type="PANTHER" id="PTHR43692">
    <property type="entry name" value="UDP-N-ACETYLMURAMOYLALANINE--D-GLUTAMATE LIGASE"/>
    <property type="match status" value="1"/>
</dbReference>
<dbReference type="PROSITE" id="PS01011">
    <property type="entry name" value="FOLYLPOLYGLU_SYNT_1"/>
    <property type="match status" value="1"/>
</dbReference>
<evidence type="ECO:0000256" key="1">
    <source>
        <dbReference type="ARBA" id="ARBA00004496"/>
    </source>
</evidence>
<evidence type="ECO:0000256" key="5">
    <source>
        <dbReference type="ARBA" id="ARBA00022618"/>
    </source>
</evidence>
<dbReference type="Proteomes" id="UP000230405">
    <property type="component" value="Unassembled WGS sequence"/>
</dbReference>
<comment type="caution">
    <text evidence="11">The sequence shown here is derived from an EMBL/GenBank/DDBJ whole genome shotgun (WGS) entry which is preliminary data.</text>
</comment>
<keyword evidence="9" id="KW-0133">Cell shape</keyword>
<organism evidence="11 12">
    <name type="scientific">Candidatus Komeilibacteria bacterium CG_4_10_14_0_2_um_filter_37_10</name>
    <dbReference type="NCBI Taxonomy" id="1974470"/>
    <lineage>
        <taxon>Bacteria</taxon>
        <taxon>Candidatus Komeiliibacteriota</taxon>
    </lineage>
</organism>
<dbReference type="SUPFAM" id="SSF53623">
    <property type="entry name" value="MurD-like peptide ligases, catalytic domain"/>
    <property type="match status" value="1"/>
</dbReference>
<feature type="domain" description="Mur ligase central" evidence="10">
    <location>
        <begin position="114"/>
        <end position="288"/>
    </location>
</feature>